<dbReference type="Ensembl" id="ENSCABT00000015630.1">
    <property type="protein sequence ID" value="ENSCABP00000014266.1"/>
    <property type="gene ID" value="ENSCABG00000010653.1"/>
</dbReference>
<proteinExistence type="predicted"/>
<dbReference type="InterPro" id="IPR001909">
    <property type="entry name" value="KRAB"/>
</dbReference>
<dbReference type="InterPro" id="IPR050169">
    <property type="entry name" value="Krueppel_C2H2_ZnF"/>
</dbReference>
<dbReference type="SMART" id="SM00349">
    <property type="entry name" value="KRAB"/>
    <property type="match status" value="1"/>
</dbReference>
<reference evidence="2" key="1">
    <citation type="submission" date="2025-08" db="UniProtKB">
        <authorList>
            <consortium name="Ensembl"/>
        </authorList>
    </citation>
    <scope>IDENTIFICATION</scope>
</reference>
<organism evidence="2 3">
    <name type="scientific">Chelonoidis abingdonii</name>
    <name type="common">Abingdon island giant tortoise</name>
    <name type="synonym">Testudo abingdonii</name>
    <dbReference type="NCBI Taxonomy" id="106734"/>
    <lineage>
        <taxon>Eukaryota</taxon>
        <taxon>Metazoa</taxon>
        <taxon>Chordata</taxon>
        <taxon>Craniata</taxon>
        <taxon>Vertebrata</taxon>
        <taxon>Euteleostomi</taxon>
        <taxon>Archelosauria</taxon>
        <taxon>Testudinata</taxon>
        <taxon>Testudines</taxon>
        <taxon>Cryptodira</taxon>
        <taxon>Durocryptodira</taxon>
        <taxon>Testudinoidea</taxon>
        <taxon>Testudinidae</taxon>
        <taxon>Chelonoidis</taxon>
    </lineage>
</organism>
<dbReference type="PANTHER" id="PTHR23232">
    <property type="entry name" value="KRAB DOMAIN C2H2 ZINC FINGER"/>
    <property type="match status" value="1"/>
</dbReference>
<evidence type="ECO:0000313" key="2">
    <source>
        <dbReference type="Ensembl" id="ENSCABP00000014266.1"/>
    </source>
</evidence>
<dbReference type="SUPFAM" id="SSF109640">
    <property type="entry name" value="KRAB domain (Kruppel-associated box)"/>
    <property type="match status" value="1"/>
</dbReference>
<dbReference type="InterPro" id="IPR036051">
    <property type="entry name" value="KRAB_dom_sf"/>
</dbReference>
<evidence type="ECO:0000313" key="3">
    <source>
        <dbReference type="Proteomes" id="UP000694404"/>
    </source>
</evidence>
<dbReference type="Proteomes" id="UP000694404">
    <property type="component" value="Unplaced"/>
</dbReference>
<dbReference type="AlphaFoldDB" id="A0A8C0H622"/>
<evidence type="ECO:0000259" key="1">
    <source>
        <dbReference type="PROSITE" id="PS50805"/>
    </source>
</evidence>
<keyword evidence="3" id="KW-1185">Reference proteome</keyword>
<name>A0A8C0H622_CHEAB</name>
<dbReference type="CDD" id="cd07765">
    <property type="entry name" value="KRAB_A-box"/>
    <property type="match status" value="1"/>
</dbReference>
<protein>
    <recommendedName>
        <fullName evidence="1">KRAB domain-containing protein</fullName>
    </recommendedName>
</protein>
<accession>A0A8C0H622</accession>
<dbReference type="PROSITE" id="PS50805">
    <property type="entry name" value="KRAB"/>
    <property type="match status" value="1"/>
</dbReference>
<sequence>LLLFQRPVTFEEVAVYFTREEWALLDPAQRALCRDIMQQSYENVTSLAKVHASPTMLPLLCPVSICQTLWEQSTGAVSHSQTAAVCFFLTDQISSRSPKWTPPPFPPRAHHLSLQANIHCGCSKGSPPASLPLLVHSKQ</sequence>
<dbReference type="Gene3D" id="6.10.140.140">
    <property type="match status" value="1"/>
</dbReference>
<dbReference type="GeneTree" id="ENSGT01140000282703"/>
<dbReference type="PANTHER" id="PTHR23232:SF142">
    <property type="entry name" value="GASTRULA ZINC FINGER PROTEIN XLCGF57.1-LIKE-RELATED"/>
    <property type="match status" value="1"/>
</dbReference>
<reference evidence="2" key="2">
    <citation type="submission" date="2025-09" db="UniProtKB">
        <authorList>
            <consortium name="Ensembl"/>
        </authorList>
    </citation>
    <scope>IDENTIFICATION</scope>
</reference>
<feature type="domain" description="KRAB" evidence="1">
    <location>
        <begin position="8"/>
        <end position="82"/>
    </location>
</feature>
<dbReference type="Pfam" id="PF01352">
    <property type="entry name" value="KRAB"/>
    <property type="match status" value="1"/>
</dbReference>
<dbReference type="GO" id="GO:0006355">
    <property type="term" value="P:regulation of DNA-templated transcription"/>
    <property type="evidence" value="ECO:0007669"/>
    <property type="project" value="InterPro"/>
</dbReference>